<dbReference type="InterPro" id="IPR002110">
    <property type="entry name" value="Ankyrin_rpt"/>
</dbReference>
<protein>
    <submittedName>
        <fullName evidence="10">M-phase phosphoprotein 8</fullName>
    </submittedName>
</protein>
<dbReference type="GO" id="GO:0042981">
    <property type="term" value="P:regulation of apoptotic process"/>
    <property type="evidence" value="ECO:0007669"/>
    <property type="project" value="TreeGrafter"/>
</dbReference>
<keyword evidence="3" id="KW-1052">Target cell membrane</keyword>
<dbReference type="GO" id="GO:0044218">
    <property type="term" value="C:other organism cell membrane"/>
    <property type="evidence" value="ECO:0007669"/>
    <property type="project" value="UniProtKB-KW"/>
</dbReference>
<dbReference type="PROSITE" id="PS50013">
    <property type="entry name" value="CHROMO_2"/>
    <property type="match status" value="1"/>
</dbReference>
<dbReference type="GO" id="GO:0044231">
    <property type="term" value="C:host cell presynaptic membrane"/>
    <property type="evidence" value="ECO:0007669"/>
    <property type="project" value="UniProtKB-KW"/>
</dbReference>
<sequence length="561" mass="63928">MMVETEPKHFLIQGDVYEVEKLVGVKIVKGKKLYRVRWRGYGKESDTLEPEENLLSCKDMILDLEEKMKKRVEKKKIKKSFRTQTIIKDSQISMPYDSKLNSGATWQATEVQQQGGTNLKDTFWRDFDEGKIDVSDKDMYSKVKERAARTISLNENGKSSELAQKENPSPPLCPKVVLKRKPCNRTSQESLTYKSSLKVKSVSMHIKKRKKYDVLRDYRKRKSRIHRKRNFDENARCGSSFRSHDKADNFNNMDCIQSSSNILQELLINEELKGSVLSDYVSNSGASKSESDKAISSVPKNKDLIKKLKTSGCDETIKIEMRKNQPLMYRITIHDKTKAIYSPLKQGSKTSSETSVFKSSKFQMEAAVKKLFSALLDAVVNNQLEKVARLCTNSHVVNCSQEDGMTALMVAAQLGLYNAAKILLKANAHKDKQNRKGETALMLACKNRHPKTAKLLLEHGANFALTTAEGVTVHRIANQYASETVLQSILVQHIMRIISKFETQARYTVENVAEIKYALFPIQCFSVSEGPNYSINFHHHVKLESPGIFFFTFPPYMFLRC</sequence>
<gene>
    <name evidence="10" type="ORF">X975_12879</name>
</gene>
<keyword evidence="2" id="KW-0268">Exocytosis</keyword>
<dbReference type="SUPFAM" id="SSF54160">
    <property type="entry name" value="Chromo domain-like"/>
    <property type="match status" value="1"/>
</dbReference>
<evidence type="ECO:0000256" key="5">
    <source>
        <dbReference type="ARBA" id="ARBA00023028"/>
    </source>
</evidence>
<dbReference type="PROSITE" id="PS50297">
    <property type="entry name" value="ANK_REP_REGION"/>
    <property type="match status" value="1"/>
</dbReference>
<evidence type="ECO:0000313" key="10">
    <source>
        <dbReference type="EMBL" id="KFM83110.1"/>
    </source>
</evidence>
<evidence type="ECO:0000256" key="8">
    <source>
        <dbReference type="SAM" id="MobiDB-lite"/>
    </source>
</evidence>
<dbReference type="STRING" id="407821.A0A087V0H1"/>
<dbReference type="InterPro" id="IPR036770">
    <property type="entry name" value="Ankyrin_rpt-contain_sf"/>
</dbReference>
<reference evidence="10 11" key="1">
    <citation type="submission" date="2013-11" db="EMBL/GenBank/DDBJ databases">
        <title>Genome sequencing of Stegodyphus mimosarum.</title>
        <authorList>
            <person name="Bechsgaard J."/>
        </authorList>
    </citation>
    <scope>NUCLEOTIDE SEQUENCE [LARGE SCALE GENOMIC DNA]</scope>
</reference>
<dbReference type="InterPro" id="IPR016197">
    <property type="entry name" value="Chromo-like_dom_sf"/>
</dbReference>
<dbReference type="OrthoDB" id="1918685at2759"/>
<feature type="domain" description="Chromo" evidence="9">
    <location>
        <begin position="17"/>
        <end position="76"/>
    </location>
</feature>
<comment type="subcellular location">
    <subcellularLocation>
        <location evidence="1">Target cell membrane</location>
    </subcellularLocation>
</comment>
<evidence type="ECO:0000313" key="11">
    <source>
        <dbReference type="Proteomes" id="UP000054359"/>
    </source>
</evidence>
<keyword evidence="6" id="KW-0472">Membrane</keyword>
<dbReference type="InterPro" id="IPR023780">
    <property type="entry name" value="Chromo_domain"/>
</dbReference>
<feature type="repeat" description="ANK" evidence="7">
    <location>
        <begin position="403"/>
        <end position="435"/>
    </location>
</feature>
<dbReference type="Pfam" id="PF12796">
    <property type="entry name" value="Ank_2"/>
    <property type="match status" value="1"/>
</dbReference>
<dbReference type="SMART" id="SM00298">
    <property type="entry name" value="CHROMO"/>
    <property type="match status" value="1"/>
</dbReference>
<evidence type="ECO:0000256" key="2">
    <source>
        <dbReference type="ARBA" id="ARBA00022483"/>
    </source>
</evidence>
<feature type="repeat" description="ANK" evidence="7">
    <location>
        <begin position="436"/>
        <end position="468"/>
    </location>
</feature>
<evidence type="ECO:0000256" key="6">
    <source>
        <dbReference type="ARBA" id="ARBA00023298"/>
    </source>
</evidence>
<proteinExistence type="predicted"/>
<dbReference type="Pfam" id="PF00385">
    <property type="entry name" value="Chromo"/>
    <property type="match status" value="1"/>
</dbReference>
<organism evidence="10 11">
    <name type="scientific">Stegodyphus mimosarum</name>
    <name type="common">African social velvet spider</name>
    <dbReference type="NCBI Taxonomy" id="407821"/>
    <lineage>
        <taxon>Eukaryota</taxon>
        <taxon>Metazoa</taxon>
        <taxon>Ecdysozoa</taxon>
        <taxon>Arthropoda</taxon>
        <taxon>Chelicerata</taxon>
        <taxon>Arachnida</taxon>
        <taxon>Araneae</taxon>
        <taxon>Araneomorphae</taxon>
        <taxon>Entelegynae</taxon>
        <taxon>Eresoidea</taxon>
        <taxon>Eresidae</taxon>
        <taxon>Stegodyphus</taxon>
    </lineage>
</organism>
<dbReference type="CDD" id="cd00024">
    <property type="entry name" value="CD_CSD"/>
    <property type="match status" value="1"/>
</dbReference>
<evidence type="ECO:0000256" key="3">
    <source>
        <dbReference type="ARBA" id="ARBA00022537"/>
    </source>
</evidence>
<keyword evidence="5" id="KW-0638">Presynaptic neurotoxin</keyword>
<dbReference type="PROSITE" id="PS50088">
    <property type="entry name" value="ANK_REPEAT"/>
    <property type="match status" value="2"/>
</dbReference>
<feature type="non-terminal residue" evidence="10">
    <location>
        <position position="561"/>
    </location>
</feature>
<dbReference type="Proteomes" id="UP000054359">
    <property type="component" value="Unassembled WGS sequence"/>
</dbReference>
<dbReference type="InterPro" id="IPR000953">
    <property type="entry name" value="Chromo/chromo_shadow_dom"/>
</dbReference>
<keyword evidence="11" id="KW-1185">Reference proteome</keyword>
<accession>A0A087V0H1</accession>
<dbReference type="GO" id="GO:0005694">
    <property type="term" value="C:chromosome"/>
    <property type="evidence" value="ECO:0007669"/>
    <property type="project" value="UniProtKB-ARBA"/>
</dbReference>
<dbReference type="GO" id="GO:0005634">
    <property type="term" value="C:nucleus"/>
    <property type="evidence" value="ECO:0007669"/>
    <property type="project" value="TreeGrafter"/>
</dbReference>
<dbReference type="GO" id="GO:0006887">
    <property type="term" value="P:exocytosis"/>
    <property type="evidence" value="ECO:0007669"/>
    <property type="project" value="UniProtKB-KW"/>
</dbReference>
<dbReference type="AlphaFoldDB" id="A0A087V0H1"/>
<evidence type="ECO:0000256" key="4">
    <source>
        <dbReference type="ARBA" id="ARBA00022699"/>
    </source>
</evidence>
<dbReference type="Gene3D" id="1.25.40.20">
    <property type="entry name" value="Ankyrin repeat-containing domain"/>
    <property type="match status" value="1"/>
</dbReference>
<keyword evidence="6" id="KW-1053">Target membrane</keyword>
<dbReference type="Gene3D" id="2.40.50.40">
    <property type="match status" value="1"/>
</dbReference>
<keyword evidence="5" id="KW-0800">Toxin</keyword>
<keyword evidence="4" id="KW-0528">Neurotoxin</keyword>
<dbReference type="PANTHER" id="PTHR24183">
    <property type="entry name" value="FIBRONECTIN TYPE 3 AND ANKYRIN REPEAT DOMAINS PROTEIN 1"/>
    <property type="match status" value="1"/>
</dbReference>
<feature type="region of interest" description="Disordered" evidence="8">
    <location>
        <begin position="154"/>
        <end position="173"/>
    </location>
</feature>
<dbReference type="SMART" id="SM00248">
    <property type="entry name" value="ANK"/>
    <property type="match status" value="3"/>
</dbReference>
<dbReference type="OMA" id="WRGYGKE"/>
<dbReference type="SUPFAM" id="SSF48403">
    <property type="entry name" value="Ankyrin repeat"/>
    <property type="match status" value="1"/>
</dbReference>
<dbReference type="EMBL" id="KK122592">
    <property type="protein sequence ID" value="KFM83110.1"/>
    <property type="molecule type" value="Genomic_DNA"/>
</dbReference>
<keyword evidence="7" id="KW-0040">ANK repeat</keyword>
<evidence type="ECO:0000256" key="1">
    <source>
        <dbReference type="ARBA" id="ARBA00004175"/>
    </source>
</evidence>
<evidence type="ECO:0000256" key="7">
    <source>
        <dbReference type="PROSITE-ProRule" id="PRU00023"/>
    </source>
</evidence>
<evidence type="ECO:0000259" key="9">
    <source>
        <dbReference type="PROSITE" id="PS50013"/>
    </source>
</evidence>
<dbReference type="PANTHER" id="PTHR24183:SF1">
    <property type="entry name" value="FIBRONECTIN TYPE 3 AND ANKYRIN REPEAT DOMAINS PROTEIN 1"/>
    <property type="match status" value="1"/>
</dbReference>
<name>A0A087V0H1_STEMI</name>